<dbReference type="SMART" id="SM00856">
    <property type="entry name" value="PMEI"/>
    <property type="match status" value="1"/>
</dbReference>
<feature type="non-terminal residue" evidence="3">
    <location>
        <position position="1"/>
    </location>
</feature>
<evidence type="ECO:0000259" key="2">
    <source>
        <dbReference type="SMART" id="SM00856"/>
    </source>
</evidence>
<name>A0A5J9WCE1_9POAL</name>
<dbReference type="Gene3D" id="1.20.140.40">
    <property type="entry name" value="Invertase/pectin methylesterase inhibitor family protein"/>
    <property type="match status" value="1"/>
</dbReference>
<feature type="signal peptide" evidence="1">
    <location>
        <begin position="1"/>
        <end position="19"/>
    </location>
</feature>
<keyword evidence="4" id="KW-1185">Reference proteome</keyword>
<reference evidence="3 4" key="1">
    <citation type="journal article" date="2019" name="Sci. Rep.">
        <title>A high-quality genome of Eragrostis curvula grass provides insights into Poaceae evolution and supports new strategies to enhance forage quality.</title>
        <authorList>
            <person name="Carballo J."/>
            <person name="Santos B.A.C.M."/>
            <person name="Zappacosta D."/>
            <person name="Garbus I."/>
            <person name="Selva J.P."/>
            <person name="Gallo C.A."/>
            <person name="Diaz A."/>
            <person name="Albertini E."/>
            <person name="Caccamo M."/>
            <person name="Echenique V."/>
        </authorList>
    </citation>
    <scope>NUCLEOTIDE SEQUENCE [LARGE SCALE GENOMIC DNA]</scope>
    <source>
        <strain evidence="4">cv. Victoria</strain>
        <tissue evidence="3">Leaf</tissue>
    </source>
</reference>
<dbReference type="GO" id="GO:0004857">
    <property type="term" value="F:enzyme inhibitor activity"/>
    <property type="evidence" value="ECO:0007669"/>
    <property type="project" value="InterPro"/>
</dbReference>
<sequence length="203" mass="21272">MAASCFLLSLLVLATSIAAVATMESHMAPAPEPGPSSSAAMTAVEAADACYNLLLPYVDSFHGSLARVARISAGLAAGQLHALSDELARLNLSGTGAGRIPDMALADCFNTVEGSDMFANETLGQLDNLVAGMKSKKDFELQRFLVQNRLSSSESILVDCTDGFHDAGDAAVSSPVVKEAIAGCTTVRRYIEITLDLTNNIQF</sequence>
<accession>A0A5J9WCE1</accession>
<dbReference type="Proteomes" id="UP000324897">
    <property type="component" value="Chromosome 5"/>
</dbReference>
<dbReference type="InterPro" id="IPR006501">
    <property type="entry name" value="Pectinesterase_inhib_dom"/>
</dbReference>
<feature type="domain" description="Pectinesterase inhibitor" evidence="2">
    <location>
        <begin position="36"/>
        <end position="197"/>
    </location>
</feature>
<evidence type="ECO:0000256" key="1">
    <source>
        <dbReference type="SAM" id="SignalP"/>
    </source>
</evidence>
<dbReference type="Gramene" id="TVU45999">
    <property type="protein sequence ID" value="TVU45999"/>
    <property type="gene ID" value="EJB05_05511"/>
</dbReference>
<keyword evidence="1" id="KW-0732">Signal</keyword>
<protein>
    <recommendedName>
        <fullName evidence="2">Pectinesterase inhibitor domain-containing protein</fullName>
    </recommendedName>
</protein>
<evidence type="ECO:0000313" key="3">
    <source>
        <dbReference type="EMBL" id="TVU45999.1"/>
    </source>
</evidence>
<comment type="caution">
    <text evidence="3">The sequence shown here is derived from an EMBL/GenBank/DDBJ whole genome shotgun (WGS) entry which is preliminary data.</text>
</comment>
<feature type="chain" id="PRO_5023846218" description="Pectinesterase inhibitor domain-containing protein" evidence="1">
    <location>
        <begin position="20"/>
        <end position="203"/>
    </location>
</feature>
<proteinExistence type="predicted"/>
<dbReference type="OrthoDB" id="684246at2759"/>
<dbReference type="SUPFAM" id="SSF101148">
    <property type="entry name" value="Plant invertase/pectin methylesterase inhibitor"/>
    <property type="match status" value="1"/>
</dbReference>
<dbReference type="InterPro" id="IPR035513">
    <property type="entry name" value="Invertase/methylesterase_inhib"/>
</dbReference>
<evidence type="ECO:0000313" key="4">
    <source>
        <dbReference type="Proteomes" id="UP000324897"/>
    </source>
</evidence>
<gene>
    <name evidence="3" type="ORF">EJB05_05511</name>
</gene>
<dbReference type="Pfam" id="PF04043">
    <property type="entry name" value="PMEI"/>
    <property type="match status" value="1"/>
</dbReference>
<dbReference type="AlphaFoldDB" id="A0A5J9WCE1"/>
<organism evidence="3 4">
    <name type="scientific">Eragrostis curvula</name>
    <name type="common">weeping love grass</name>
    <dbReference type="NCBI Taxonomy" id="38414"/>
    <lineage>
        <taxon>Eukaryota</taxon>
        <taxon>Viridiplantae</taxon>
        <taxon>Streptophyta</taxon>
        <taxon>Embryophyta</taxon>
        <taxon>Tracheophyta</taxon>
        <taxon>Spermatophyta</taxon>
        <taxon>Magnoliopsida</taxon>
        <taxon>Liliopsida</taxon>
        <taxon>Poales</taxon>
        <taxon>Poaceae</taxon>
        <taxon>PACMAD clade</taxon>
        <taxon>Chloridoideae</taxon>
        <taxon>Eragrostideae</taxon>
        <taxon>Eragrostidinae</taxon>
        <taxon>Eragrostis</taxon>
    </lineage>
</organism>
<dbReference type="EMBL" id="RWGY01000004">
    <property type="protein sequence ID" value="TVU45999.1"/>
    <property type="molecule type" value="Genomic_DNA"/>
</dbReference>